<name>A0AAW1J3F2_SAPOF</name>
<protein>
    <submittedName>
        <fullName evidence="1">Uncharacterized protein</fullName>
    </submittedName>
</protein>
<comment type="caution">
    <text evidence="1">The sequence shown here is derived from an EMBL/GenBank/DDBJ whole genome shotgun (WGS) entry which is preliminary data.</text>
</comment>
<keyword evidence="2" id="KW-1185">Reference proteome</keyword>
<proteinExistence type="predicted"/>
<evidence type="ECO:0000313" key="1">
    <source>
        <dbReference type="EMBL" id="KAK9697386.1"/>
    </source>
</evidence>
<evidence type="ECO:0000313" key="2">
    <source>
        <dbReference type="Proteomes" id="UP001443914"/>
    </source>
</evidence>
<organism evidence="1 2">
    <name type="scientific">Saponaria officinalis</name>
    <name type="common">Common soapwort</name>
    <name type="synonym">Lychnis saponaria</name>
    <dbReference type="NCBI Taxonomy" id="3572"/>
    <lineage>
        <taxon>Eukaryota</taxon>
        <taxon>Viridiplantae</taxon>
        <taxon>Streptophyta</taxon>
        <taxon>Embryophyta</taxon>
        <taxon>Tracheophyta</taxon>
        <taxon>Spermatophyta</taxon>
        <taxon>Magnoliopsida</taxon>
        <taxon>eudicotyledons</taxon>
        <taxon>Gunneridae</taxon>
        <taxon>Pentapetalae</taxon>
        <taxon>Caryophyllales</taxon>
        <taxon>Caryophyllaceae</taxon>
        <taxon>Caryophylleae</taxon>
        <taxon>Saponaria</taxon>
    </lineage>
</organism>
<sequence>MDSGAFSTFEKRQVSEGLLQREEILDDVGDVFILQMYGVAPSVGEALLHSLEFLSRLFSFVLELFGHLLKFGLMGDISLNHHCHHLLHLSLELLNQLIVGVTIDLVVNHCFGI</sequence>
<reference evidence="1" key="1">
    <citation type="submission" date="2024-03" db="EMBL/GenBank/DDBJ databases">
        <title>WGS assembly of Saponaria officinalis var. Norfolk2.</title>
        <authorList>
            <person name="Jenkins J."/>
            <person name="Shu S."/>
            <person name="Grimwood J."/>
            <person name="Barry K."/>
            <person name="Goodstein D."/>
            <person name="Schmutz J."/>
            <person name="Leebens-Mack J."/>
            <person name="Osbourn A."/>
        </authorList>
    </citation>
    <scope>NUCLEOTIDE SEQUENCE [LARGE SCALE GENOMIC DNA]</scope>
    <source>
        <strain evidence="1">JIC</strain>
    </source>
</reference>
<dbReference type="Proteomes" id="UP001443914">
    <property type="component" value="Unassembled WGS sequence"/>
</dbReference>
<dbReference type="EMBL" id="JBDFQZ010000008">
    <property type="protein sequence ID" value="KAK9697386.1"/>
    <property type="molecule type" value="Genomic_DNA"/>
</dbReference>
<dbReference type="AlphaFoldDB" id="A0AAW1J3F2"/>
<accession>A0AAW1J3F2</accession>
<gene>
    <name evidence="1" type="ORF">RND81_08G034800</name>
</gene>